<organism evidence="2 3">
    <name type="scientific">Stephania cephalantha</name>
    <dbReference type="NCBI Taxonomy" id="152367"/>
    <lineage>
        <taxon>Eukaryota</taxon>
        <taxon>Viridiplantae</taxon>
        <taxon>Streptophyta</taxon>
        <taxon>Embryophyta</taxon>
        <taxon>Tracheophyta</taxon>
        <taxon>Spermatophyta</taxon>
        <taxon>Magnoliopsida</taxon>
        <taxon>Ranunculales</taxon>
        <taxon>Menispermaceae</taxon>
        <taxon>Menispermoideae</taxon>
        <taxon>Cissampelideae</taxon>
        <taxon>Stephania</taxon>
    </lineage>
</organism>
<dbReference type="Proteomes" id="UP001419268">
    <property type="component" value="Unassembled WGS sequence"/>
</dbReference>
<dbReference type="AlphaFoldDB" id="A0AAP0F9Z5"/>
<name>A0AAP0F9Z5_9MAGN</name>
<evidence type="ECO:0000313" key="3">
    <source>
        <dbReference type="Proteomes" id="UP001419268"/>
    </source>
</evidence>
<dbReference type="EMBL" id="JBBNAG010000009">
    <property type="protein sequence ID" value="KAK9105122.1"/>
    <property type="molecule type" value="Genomic_DNA"/>
</dbReference>
<evidence type="ECO:0000256" key="1">
    <source>
        <dbReference type="SAM" id="MobiDB-lite"/>
    </source>
</evidence>
<feature type="region of interest" description="Disordered" evidence="1">
    <location>
        <begin position="1"/>
        <end position="29"/>
    </location>
</feature>
<reference evidence="2 3" key="1">
    <citation type="submission" date="2024-01" db="EMBL/GenBank/DDBJ databases">
        <title>Genome assemblies of Stephania.</title>
        <authorList>
            <person name="Yang L."/>
        </authorList>
    </citation>
    <scope>NUCLEOTIDE SEQUENCE [LARGE SCALE GENOMIC DNA]</scope>
    <source>
        <strain evidence="2">JXDWG</strain>
        <tissue evidence="2">Leaf</tissue>
    </source>
</reference>
<protein>
    <submittedName>
        <fullName evidence="2">Uncharacterized protein</fullName>
    </submittedName>
</protein>
<gene>
    <name evidence="2" type="ORF">Scep_021966</name>
</gene>
<evidence type="ECO:0000313" key="2">
    <source>
        <dbReference type="EMBL" id="KAK9105122.1"/>
    </source>
</evidence>
<sequence length="111" mass="12175">MNNSDKRLTGWALTQQELTEGPHKPRPGGAQFVGTGAAIIDFMKAECQDDSTTAKKQGHATLAVTRARSRRAGIAVRVAQIEYHDCFIIRRVSRGHTANSLRLRNESGMLA</sequence>
<accession>A0AAP0F9Z5</accession>
<keyword evidence="3" id="KW-1185">Reference proteome</keyword>
<comment type="caution">
    <text evidence="2">The sequence shown here is derived from an EMBL/GenBank/DDBJ whole genome shotgun (WGS) entry which is preliminary data.</text>
</comment>
<proteinExistence type="predicted"/>